<evidence type="ECO:0000313" key="3">
    <source>
        <dbReference type="Proteomes" id="UP000003011"/>
    </source>
</evidence>
<comment type="caution">
    <text evidence="2">The sequence shown here is derived from an EMBL/GenBank/DDBJ whole genome shotgun (WGS) entry which is preliminary data.</text>
</comment>
<reference evidence="2 3" key="1">
    <citation type="submission" date="2011-08" db="EMBL/GenBank/DDBJ databases">
        <title>The Genome Sequence of Johnsonella ignava ATCC 51276.</title>
        <authorList>
            <consortium name="The Broad Institute Genome Sequencing Platform"/>
            <person name="Earl A."/>
            <person name="Ward D."/>
            <person name="Feldgarden M."/>
            <person name="Gevers D."/>
            <person name="Izard J."/>
            <person name="Blanton J.M."/>
            <person name="Baranova O.V."/>
            <person name="Dewhirst F.E."/>
            <person name="Young S.K."/>
            <person name="Zeng Q."/>
            <person name="Gargeya S."/>
            <person name="Fitzgerald M."/>
            <person name="Haas B."/>
            <person name="Abouelleil A."/>
            <person name="Alvarado L."/>
            <person name="Arachchi H.M."/>
            <person name="Berlin A."/>
            <person name="Brown A."/>
            <person name="Chapman S.B."/>
            <person name="Chen Z."/>
            <person name="Dunbar C."/>
            <person name="Freedman E."/>
            <person name="Gearin G."/>
            <person name="Gellesch M."/>
            <person name="Goldberg J."/>
            <person name="Griggs A."/>
            <person name="Gujja S."/>
            <person name="Heiman D."/>
            <person name="Howarth C."/>
            <person name="Larson L."/>
            <person name="Lui A."/>
            <person name="MacDonald P.J.P."/>
            <person name="Montmayeur A."/>
            <person name="Murphy C."/>
            <person name="Neiman D."/>
            <person name="Pearson M."/>
            <person name="Priest M."/>
            <person name="Roberts A."/>
            <person name="Saif S."/>
            <person name="Shea T."/>
            <person name="Shenoy N."/>
            <person name="Sisk P."/>
            <person name="Stolte C."/>
            <person name="Sykes S."/>
            <person name="Wortman J."/>
            <person name="Nusbaum C."/>
            <person name="Birren B."/>
        </authorList>
    </citation>
    <scope>NUCLEOTIDE SEQUENCE [LARGE SCALE GENOMIC DNA]</scope>
    <source>
        <strain evidence="2 3">ATCC 51276</strain>
    </source>
</reference>
<evidence type="ECO:0008006" key="4">
    <source>
        <dbReference type="Google" id="ProtNLM"/>
    </source>
</evidence>
<name>G5GEZ1_9FIRM</name>
<feature type="coiled-coil region" evidence="1">
    <location>
        <begin position="26"/>
        <end position="62"/>
    </location>
</feature>
<gene>
    <name evidence="2" type="ORF">HMPREF9333_00129</name>
</gene>
<dbReference type="Proteomes" id="UP000003011">
    <property type="component" value="Unassembled WGS sequence"/>
</dbReference>
<dbReference type="AlphaFoldDB" id="G5GEZ1"/>
<dbReference type="HOGENOM" id="CLU_114404_0_0_9"/>
<dbReference type="Gene3D" id="3.30.2320.30">
    <property type="entry name" value="ATP synthase, E subunit, C-terminal"/>
    <property type="match status" value="1"/>
</dbReference>
<dbReference type="eggNOG" id="COG1390">
    <property type="taxonomic scope" value="Bacteria"/>
</dbReference>
<dbReference type="SUPFAM" id="SSF160527">
    <property type="entry name" value="V-type ATPase subunit E-like"/>
    <property type="match status" value="1"/>
</dbReference>
<evidence type="ECO:0000313" key="2">
    <source>
        <dbReference type="EMBL" id="EHI56682.1"/>
    </source>
</evidence>
<protein>
    <recommendedName>
        <fullName evidence="4">V-type proton ATPase subunit E</fullName>
    </recommendedName>
</protein>
<dbReference type="STRING" id="679200.HMPREF9333_00129"/>
<proteinExistence type="predicted"/>
<evidence type="ECO:0000256" key="1">
    <source>
        <dbReference type="SAM" id="Coils"/>
    </source>
</evidence>
<organism evidence="2 3">
    <name type="scientific">Johnsonella ignava ATCC 51276</name>
    <dbReference type="NCBI Taxonomy" id="679200"/>
    <lineage>
        <taxon>Bacteria</taxon>
        <taxon>Bacillati</taxon>
        <taxon>Bacillota</taxon>
        <taxon>Clostridia</taxon>
        <taxon>Lachnospirales</taxon>
        <taxon>Lachnospiraceae</taxon>
        <taxon>Johnsonella</taxon>
    </lineage>
</organism>
<accession>G5GEZ1</accession>
<keyword evidence="1" id="KW-0175">Coiled coil</keyword>
<dbReference type="InterPro" id="IPR038495">
    <property type="entry name" value="ATPase_E_C"/>
</dbReference>
<keyword evidence="3" id="KW-1185">Reference proteome</keyword>
<dbReference type="OrthoDB" id="1768593at2"/>
<dbReference type="EMBL" id="ACZL01000003">
    <property type="protein sequence ID" value="EHI56682.1"/>
    <property type="molecule type" value="Genomic_DNA"/>
</dbReference>
<sequence>MNLEDKLAHFSKFCITDARSKADKIIADYQDALDKAFEEYKHDENRRAAMQLNIEAEKIKREGNRRISIEQTALKKQIGMEHEKLKEAVFCELTQRLDEFMKTPAYNKLIEAQIQAVLDFADSDTAEIYIDPKDEAMLDGLVQKYGNILRLSKDSFMGGTKAVIAAKNILIDNSFAKKLDDARESSKLELGGAFNG</sequence>
<dbReference type="RefSeq" id="WP_005539071.1">
    <property type="nucleotide sequence ID" value="NZ_JH378829.1"/>
</dbReference>